<name>U3GZA1_9CORY</name>
<dbReference type="HAMAP" id="MF_01297">
    <property type="entry name" value="nitrobindin"/>
    <property type="match status" value="1"/>
</dbReference>
<dbReference type="SUPFAM" id="SSF50814">
    <property type="entry name" value="Lipocalins"/>
    <property type="match status" value="1"/>
</dbReference>
<sequence>MTDSSENTTTPGSPLSGAANAAIDLAAEIAKETAGRNIPGLGELPVPDDTANLRLGPNLHDGLLALLPLVGVWRGEGQADSPIHGAFNFGQELIFAHNGHNYLSYESRQWKLDEEGNHDPSMEEIREKGFWRISEKDEIEFTCVNSLGAVEIFYGEPFNERAWQLESSSTMVTATGPEKLGPGKRLYGLMPTADLGWVDERLIDGEMKPYMSAELRRVIG</sequence>
<dbReference type="EMBL" id="CP006365">
    <property type="protein sequence ID" value="AGU15786.1"/>
    <property type="molecule type" value="Genomic_DNA"/>
</dbReference>
<protein>
    <recommendedName>
        <fullName evidence="1 2">Ferric nitrobindin-like protein</fullName>
    </recommendedName>
</protein>
<dbReference type="Pfam" id="PF08768">
    <property type="entry name" value="THAP4_heme-bd"/>
    <property type="match status" value="1"/>
</dbReference>
<evidence type="ECO:0000313" key="4">
    <source>
        <dbReference type="EMBL" id="AGU15786.1"/>
    </source>
</evidence>
<dbReference type="InterPro" id="IPR012674">
    <property type="entry name" value="Calycin"/>
</dbReference>
<keyword evidence="5" id="KW-1185">Reference proteome</keyword>
<dbReference type="InterPro" id="IPR014878">
    <property type="entry name" value="THAP4-like_heme-bd"/>
</dbReference>
<feature type="short sequence motif" description="GXWXGXG" evidence="2">
    <location>
        <begin position="71"/>
        <end position="77"/>
    </location>
</feature>
<comment type="similarity">
    <text evidence="2">Belongs to the nitrobindin family.</text>
</comment>
<feature type="domain" description="THAP4-like heme-binding" evidence="3">
    <location>
        <begin position="63"/>
        <end position="217"/>
    </location>
</feature>
<proteinExistence type="inferred from homology"/>
<dbReference type="AlphaFoldDB" id="U3GZA1"/>
<dbReference type="InterPro" id="IPR022939">
    <property type="entry name" value="Nb(III)_bact/plant"/>
</dbReference>
<dbReference type="CDD" id="cd07828">
    <property type="entry name" value="lipocalin_heme-bd-THAP4-like"/>
    <property type="match status" value="1"/>
</dbReference>
<dbReference type="Gene3D" id="2.40.128.20">
    <property type="match status" value="1"/>
</dbReference>
<comment type="caution">
    <text evidence="2">Lacks the conserved His residue that binds heme iron in the nitrobindin family.</text>
</comment>
<dbReference type="STRING" id="1348662.CARG_08420"/>
<accession>U3GZA1</accession>
<organism evidence="4 5">
    <name type="scientific">Corynebacterium argentoratense DSM 44202</name>
    <dbReference type="NCBI Taxonomy" id="1348662"/>
    <lineage>
        <taxon>Bacteria</taxon>
        <taxon>Bacillati</taxon>
        <taxon>Actinomycetota</taxon>
        <taxon>Actinomycetes</taxon>
        <taxon>Mycobacteriales</taxon>
        <taxon>Corynebacteriaceae</taxon>
        <taxon>Corynebacterium</taxon>
    </lineage>
</organism>
<evidence type="ECO:0000313" key="5">
    <source>
        <dbReference type="Proteomes" id="UP000016943"/>
    </source>
</evidence>
<evidence type="ECO:0000259" key="3">
    <source>
        <dbReference type="Pfam" id="PF08768"/>
    </source>
</evidence>
<dbReference type="Proteomes" id="UP000016943">
    <property type="component" value="Chromosome"/>
</dbReference>
<evidence type="ECO:0000256" key="1">
    <source>
        <dbReference type="ARBA" id="ARBA00026205"/>
    </source>
</evidence>
<dbReference type="HOGENOM" id="CLU_085483_0_0_11"/>
<reference evidence="4 5" key="1">
    <citation type="journal article" date="2013" name="Genome Announc.">
        <title>Whole-Genome Sequence of the Clinical Strain Corynebacterium argentoratense DSM 44202, Isolated from a Human Throat Specimen.</title>
        <authorList>
            <person name="Bomholt C."/>
            <person name="Glaub A."/>
            <person name="Gravermann K."/>
            <person name="Albersmeier A."/>
            <person name="Brinkrolf K."/>
            <person name="Ruckert C."/>
            <person name="Tauch A."/>
        </authorList>
    </citation>
    <scope>NUCLEOTIDE SEQUENCE [LARGE SCALE GENOMIC DNA]</scope>
    <source>
        <strain evidence="4">DSM 44202</strain>
    </source>
</reference>
<evidence type="ECO:0000256" key="2">
    <source>
        <dbReference type="HAMAP-Rule" id="MF_01297"/>
    </source>
</evidence>
<dbReference type="OrthoDB" id="4804006at2"/>
<comment type="caution">
    <text evidence="2">Lacks conserved residue(s) required for the propagation of feature annotation.</text>
</comment>
<dbReference type="KEGG" id="caz:CARG_08420"/>
<dbReference type="PANTHER" id="PTHR15854">
    <property type="entry name" value="THAP4 PROTEIN"/>
    <property type="match status" value="1"/>
</dbReference>
<dbReference type="PANTHER" id="PTHR15854:SF4">
    <property type="entry name" value="PEROXYNITRITE ISOMERASE THAP4"/>
    <property type="match status" value="1"/>
</dbReference>
<dbReference type="GeneID" id="78250425"/>
<dbReference type="InterPro" id="IPR045165">
    <property type="entry name" value="Nitrobindin"/>
</dbReference>
<dbReference type="RefSeq" id="WP_021012179.1">
    <property type="nucleotide sequence ID" value="NC_022198.1"/>
</dbReference>
<dbReference type="PATRIC" id="fig|1348662.3.peg.1660"/>
<gene>
    <name evidence="4" type="ORF">CARG_08420</name>
</gene>
<dbReference type="eggNOG" id="COG4044">
    <property type="taxonomic scope" value="Bacteria"/>
</dbReference>